<dbReference type="InterPro" id="IPR011335">
    <property type="entry name" value="Restrct_endonuc-II-like"/>
</dbReference>
<accession>A0A6V8LFV4</accession>
<dbReference type="SUPFAM" id="SSF52980">
    <property type="entry name" value="Restriction endonuclease-like"/>
    <property type="match status" value="1"/>
</dbReference>
<keyword evidence="2" id="KW-1185">Reference proteome</keyword>
<proteinExistence type="predicted"/>
<comment type="caution">
    <text evidence="1">The sequence shown here is derived from an EMBL/GenBank/DDBJ whole genome shotgun (WGS) entry which is preliminary data.</text>
</comment>
<dbReference type="AlphaFoldDB" id="A0A6V8LFV4"/>
<sequence>MAEAWRYRDLRESGLSEGQIRWRADDRQLARPFHGVYLAPSNAHDDVARLRALFLRLPPEAVACRQTAARLHGFGEFAPLSPQVHILVPAGLARPQVRGVKIYDTVRPVEPVMVHGIPCVPAARCAVDLARTSRRLDALPVLDGALRLGGCTTDDLAAEVALHQRLRGVCQVRELVSLADPGAQCRQESQMRLVIIDGQLPRPELQVAVVDEYGNVRYYLDLGWRRRRVGAEYDGVSHLDRVVARRDRERHNWLVAQGWRMRYFTDVDLYRRPQHLVTVLRGALT</sequence>
<dbReference type="RefSeq" id="WP_173078570.1">
    <property type="nucleotide sequence ID" value="NZ_BAABJB010000004.1"/>
</dbReference>
<protein>
    <recommendedName>
        <fullName evidence="3">DUF559 domain-containing protein</fullName>
    </recommendedName>
</protein>
<gene>
    <name evidence="1" type="ORF">Prum_051570</name>
</gene>
<evidence type="ECO:0000313" key="2">
    <source>
        <dbReference type="Proteomes" id="UP000482960"/>
    </source>
</evidence>
<name>A0A6V8LFV4_9ACTN</name>
<dbReference type="Proteomes" id="UP000482960">
    <property type="component" value="Unassembled WGS sequence"/>
</dbReference>
<reference evidence="1 2" key="1">
    <citation type="submission" date="2020-03" db="EMBL/GenBank/DDBJ databases">
        <title>Whole genome shotgun sequence of Phytohabitans rumicis NBRC 108638.</title>
        <authorList>
            <person name="Komaki H."/>
            <person name="Tamura T."/>
        </authorList>
    </citation>
    <scope>NUCLEOTIDE SEQUENCE [LARGE SCALE GENOMIC DNA]</scope>
    <source>
        <strain evidence="1 2">NBRC 108638</strain>
    </source>
</reference>
<organism evidence="1 2">
    <name type="scientific">Phytohabitans rumicis</name>
    <dbReference type="NCBI Taxonomy" id="1076125"/>
    <lineage>
        <taxon>Bacteria</taxon>
        <taxon>Bacillati</taxon>
        <taxon>Actinomycetota</taxon>
        <taxon>Actinomycetes</taxon>
        <taxon>Micromonosporales</taxon>
        <taxon>Micromonosporaceae</taxon>
    </lineage>
</organism>
<dbReference type="EMBL" id="BLPG01000001">
    <property type="protein sequence ID" value="GFJ91515.1"/>
    <property type="molecule type" value="Genomic_DNA"/>
</dbReference>
<evidence type="ECO:0000313" key="1">
    <source>
        <dbReference type="EMBL" id="GFJ91515.1"/>
    </source>
</evidence>
<evidence type="ECO:0008006" key="3">
    <source>
        <dbReference type="Google" id="ProtNLM"/>
    </source>
</evidence>
<reference evidence="1 2" key="2">
    <citation type="submission" date="2020-03" db="EMBL/GenBank/DDBJ databases">
        <authorList>
            <person name="Ichikawa N."/>
            <person name="Kimura A."/>
            <person name="Kitahashi Y."/>
            <person name="Uohara A."/>
        </authorList>
    </citation>
    <scope>NUCLEOTIDE SEQUENCE [LARGE SCALE GENOMIC DNA]</scope>
    <source>
        <strain evidence="1 2">NBRC 108638</strain>
    </source>
</reference>